<dbReference type="GeneID" id="25153482"/>
<dbReference type="OrthoDB" id="132045at2157"/>
<dbReference type="InterPro" id="IPR036388">
    <property type="entry name" value="WH-like_DNA-bd_sf"/>
</dbReference>
<dbReference type="Gene3D" id="1.10.10.10">
    <property type="entry name" value="Winged helix-like DNA-binding domain superfamily/Winged helix DNA-binding domain"/>
    <property type="match status" value="1"/>
</dbReference>
<evidence type="ECO:0000259" key="2">
    <source>
        <dbReference type="Pfam" id="PF21100"/>
    </source>
</evidence>
<proteinExistence type="predicted"/>
<dbReference type="PANTHER" id="PTHR34301:SF8">
    <property type="entry name" value="ATPASE DOMAIN-CONTAINING PROTEIN"/>
    <property type="match status" value="1"/>
</dbReference>
<evidence type="ECO:0000313" key="3">
    <source>
        <dbReference type="EMBL" id="AIU70375.1"/>
    </source>
</evidence>
<feature type="domain" description="MCM C-terminal" evidence="2">
    <location>
        <begin position="284"/>
        <end position="345"/>
    </location>
</feature>
<keyword evidence="4" id="KW-1185">Reference proteome</keyword>
<sequence>MLFDPRPKSRREEIFDREKELNSLLKGMEEYPITVLIGIRRVGKSSLLRVTLNEFDGLGLYLDARRLYAAGGGTISPAVLVDEIRKILLGKGRFGFLSGIKLESVNLAGVKITPKEMTIIDVFELLNGLGERFGRVVLAFDEAQYLRFYGPRGGKDLLAGIAYAYDSLPNLGFVFTGSEVGLLHDFIGIDDYSSPLFGRVYEEVEVKPFPRGLSEAFLRVGFEEVGLKVPDEEIKRAVDGLNGIPGWLVEFGFNYWKSGSFEMAMERTVERARAMIREELLELEKRSPRYSLILRAIAIGLHRWKNIKDYVEAKGGPITNARLSALLKNLEKMSWVRKESGEYRIIDPLVEKILKG</sequence>
<dbReference type="PANTHER" id="PTHR34301">
    <property type="entry name" value="DNA-BINDING PROTEIN-RELATED"/>
    <property type="match status" value="1"/>
</dbReference>
<dbReference type="HOGENOM" id="CLU_061108_0_0_2"/>
<dbReference type="STRING" id="1505907.TEU_08550"/>
<dbReference type="Gene3D" id="3.40.50.300">
    <property type="entry name" value="P-loop containing nucleotide triphosphate hydrolases"/>
    <property type="match status" value="1"/>
</dbReference>
<dbReference type="InterPro" id="IPR048907">
    <property type="entry name" value="WHD_MCM_arc"/>
</dbReference>
<evidence type="ECO:0000313" key="4">
    <source>
        <dbReference type="Proteomes" id="UP000029980"/>
    </source>
</evidence>
<dbReference type="SUPFAM" id="SSF52540">
    <property type="entry name" value="P-loop containing nucleoside triphosphate hydrolases"/>
    <property type="match status" value="1"/>
</dbReference>
<gene>
    <name evidence="3" type="ORF">TEU_08550</name>
</gene>
<name>A0A097QV75_9EURY</name>
<evidence type="ECO:0000259" key="1">
    <source>
        <dbReference type="Pfam" id="PF01637"/>
    </source>
</evidence>
<dbReference type="Proteomes" id="UP000029980">
    <property type="component" value="Chromosome"/>
</dbReference>
<dbReference type="KEGG" id="teu:TEU_08550"/>
<dbReference type="Pfam" id="PF01637">
    <property type="entry name" value="ATPase_2"/>
    <property type="match status" value="1"/>
</dbReference>
<protein>
    <submittedName>
        <fullName evidence="3">ATPase AAA</fullName>
    </submittedName>
</protein>
<dbReference type="SUPFAM" id="SSF46785">
    <property type="entry name" value="Winged helix' DNA-binding domain"/>
    <property type="match status" value="1"/>
</dbReference>
<dbReference type="InterPro" id="IPR027417">
    <property type="entry name" value="P-loop_NTPase"/>
</dbReference>
<reference evidence="3 4" key="1">
    <citation type="journal article" date="2015" name="Int. J. Syst. Evol. Microbiol.">
        <title>Thermococcus eurythermalis sp. nov., a conditional piezophilic hyperthermophilic archaeon with a wide temperature range isolated from an oil-immersed chimney in the Guaymas Basin.</title>
        <authorList>
            <person name="Zhao W."/>
            <person name="Zeng X."/>
            <person name="Xiao X."/>
        </authorList>
    </citation>
    <scope>NUCLEOTIDE SEQUENCE [LARGE SCALE GENOMIC DNA]</scope>
    <source>
        <strain evidence="3 4">A501</strain>
    </source>
</reference>
<dbReference type="GO" id="GO:0005524">
    <property type="term" value="F:ATP binding"/>
    <property type="evidence" value="ECO:0007669"/>
    <property type="project" value="InterPro"/>
</dbReference>
<accession>A0A097QV75</accession>
<dbReference type="InterPro" id="IPR036390">
    <property type="entry name" value="WH_DNA-bd_sf"/>
</dbReference>
<dbReference type="InterPro" id="IPR011579">
    <property type="entry name" value="ATPase_dom"/>
</dbReference>
<dbReference type="EMBL" id="CP008887">
    <property type="protein sequence ID" value="AIU70375.1"/>
    <property type="molecule type" value="Genomic_DNA"/>
</dbReference>
<dbReference type="RefSeq" id="WP_050003345.1">
    <property type="nucleotide sequence ID" value="NZ_CP008887.1"/>
</dbReference>
<feature type="domain" description="ATPase" evidence="1">
    <location>
        <begin position="15"/>
        <end position="251"/>
    </location>
</feature>
<organism evidence="3 4">
    <name type="scientific">Thermococcus eurythermalis</name>
    <dbReference type="NCBI Taxonomy" id="1505907"/>
    <lineage>
        <taxon>Archaea</taxon>
        <taxon>Methanobacteriati</taxon>
        <taxon>Methanobacteriota</taxon>
        <taxon>Thermococci</taxon>
        <taxon>Thermococcales</taxon>
        <taxon>Thermococcaceae</taxon>
        <taxon>Thermococcus</taxon>
    </lineage>
</organism>
<dbReference type="Pfam" id="PF21100">
    <property type="entry name" value="WHD_MCM"/>
    <property type="match status" value="1"/>
</dbReference>
<dbReference type="AlphaFoldDB" id="A0A097QV75"/>
<dbReference type="Gene3D" id="1.10.8.60">
    <property type="match status" value="1"/>
</dbReference>